<evidence type="ECO:0000259" key="2">
    <source>
        <dbReference type="Pfam" id="PF22570"/>
    </source>
</evidence>
<dbReference type="EMBL" id="WVHS01000001">
    <property type="protein sequence ID" value="MXV14880.1"/>
    <property type="molecule type" value="Genomic_DNA"/>
</dbReference>
<sequence>MNALHHNAQSGRSMTGMVLVAAGSLLLAFHLGMSIPSFLISWPMLLIAAGLVSGAKHGFRKPNAWFAIGIGAFFLLKKFFFLWLSFSMLWPVTLIGVGVWLVVSTGGKAVN</sequence>
<keyword evidence="1" id="KW-0472">Membrane</keyword>
<organism evidence="3 4">
    <name type="scientific">Hufsiella ginkgonis</name>
    <dbReference type="NCBI Taxonomy" id="2695274"/>
    <lineage>
        <taxon>Bacteria</taxon>
        <taxon>Pseudomonadati</taxon>
        <taxon>Bacteroidota</taxon>
        <taxon>Sphingobacteriia</taxon>
        <taxon>Sphingobacteriales</taxon>
        <taxon>Sphingobacteriaceae</taxon>
        <taxon>Hufsiella</taxon>
    </lineage>
</organism>
<dbReference type="AlphaFoldDB" id="A0A7K1XV74"/>
<feature type="domain" description="LiaF transmembrane" evidence="2">
    <location>
        <begin position="15"/>
        <end position="104"/>
    </location>
</feature>
<evidence type="ECO:0000256" key="1">
    <source>
        <dbReference type="SAM" id="Phobius"/>
    </source>
</evidence>
<dbReference type="Proteomes" id="UP000451233">
    <property type="component" value="Unassembled WGS sequence"/>
</dbReference>
<dbReference type="RefSeq" id="WP_160905823.1">
    <property type="nucleotide sequence ID" value="NZ_WVHS01000001.1"/>
</dbReference>
<comment type="caution">
    <text evidence="3">The sequence shown here is derived from an EMBL/GenBank/DDBJ whole genome shotgun (WGS) entry which is preliminary data.</text>
</comment>
<keyword evidence="4" id="KW-1185">Reference proteome</keyword>
<name>A0A7K1XV74_9SPHI</name>
<feature type="transmembrane region" description="Helical" evidence="1">
    <location>
        <begin position="12"/>
        <end position="29"/>
    </location>
</feature>
<gene>
    <name evidence="3" type="ORF">GS398_06190</name>
</gene>
<accession>A0A7K1XV74</accession>
<reference evidence="3 4" key="1">
    <citation type="submission" date="2019-11" db="EMBL/GenBank/DDBJ databases">
        <title>Pedobacter sp. HMF7056 Genome sequencing and assembly.</title>
        <authorList>
            <person name="Kang H."/>
            <person name="Kim H."/>
            <person name="Joh K."/>
        </authorList>
    </citation>
    <scope>NUCLEOTIDE SEQUENCE [LARGE SCALE GENOMIC DNA]</scope>
    <source>
        <strain evidence="3 4">HMF7056</strain>
    </source>
</reference>
<feature type="transmembrane region" description="Helical" evidence="1">
    <location>
        <begin position="35"/>
        <end position="52"/>
    </location>
</feature>
<protein>
    <recommendedName>
        <fullName evidence="2">LiaF transmembrane domain-containing protein</fullName>
    </recommendedName>
</protein>
<dbReference type="InterPro" id="IPR054331">
    <property type="entry name" value="LiaF_TM"/>
</dbReference>
<keyword evidence="1" id="KW-0812">Transmembrane</keyword>
<evidence type="ECO:0000313" key="3">
    <source>
        <dbReference type="EMBL" id="MXV14880.1"/>
    </source>
</evidence>
<proteinExistence type="predicted"/>
<keyword evidence="1" id="KW-1133">Transmembrane helix</keyword>
<feature type="transmembrane region" description="Helical" evidence="1">
    <location>
        <begin position="89"/>
        <end position="110"/>
    </location>
</feature>
<dbReference type="Pfam" id="PF22570">
    <property type="entry name" value="LiaF-TM"/>
    <property type="match status" value="1"/>
</dbReference>
<evidence type="ECO:0000313" key="4">
    <source>
        <dbReference type="Proteomes" id="UP000451233"/>
    </source>
</evidence>